<dbReference type="InterPro" id="IPR050667">
    <property type="entry name" value="PPR-containing_protein"/>
</dbReference>
<feature type="repeat" description="PPR" evidence="3">
    <location>
        <begin position="432"/>
        <end position="466"/>
    </location>
</feature>
<feature type="repeat" description="PPR" evidence="3">
    <location>
        <begin position="467"/>
        <end position="501"/>
    </location>
</feature>
<keyword evidence="6" id="KW-1185">Reference proteome</keyword>
<organism evidence="5 6">
    <name type="scientific">Canna indica</name>
    <name type="common">Indian-shot</name>
    <dbReference type="NCBI Taxonomy" id="4628"/>
    <lineage>
        <taxon>Eukaryota</taxon>
        <taxon>Viridiplantae</taxon>
        <taxon>Streptophyta</taxon>
        <taxon>Embryophyta</taxon>
        <taxon>Tracheophyta</taxon>
        <taxon>Spermatophyta</taxon>
        <taxon>Magnoliopsida</taxon>
        <taxon>Liliopsida</taxon>
        <taxon>Zingiberales</taxon>
        <taxon>Cannaceae</taxon>
        <taxon>Canna</taxon>
    </lineage>
</organism>
<feature type="repeat" description="PPR" evidence="3">
    <location>
        <begin position="152"/>
        <end position="186"/>
    </location>
</feature>
<comment type="similarity">
    <text evidence="1">Belongs to the PPR family. P subfamily.</text>
</comment>
<dbReference type="InterPro" id="IPR002885">
    <property type="entry name" value="PPR_rpt"/>
</dbReference>
<evidence type="ECO:0000313" key="6">
    <source>
        <dbReference type="Proteomes" id="UP001327560"/>
    </source>
</evidence>
<accession>A0AAQ3KP87</accession>
<evidence type="ECO:0000259" key="4">
    <source>
        <dbReference type="Pfam" id="PF17177"/>
    </source>
</evidence>
<dbReference type="PROSITE" id="PS51375">
    <property type="entry name" value="PPR"/>
    <property type="match status" value="7"/>
</dbReference>
<reference evidence="5 6" key="1">
    <citation type="submission" date="2023-10" db="EMBL/GenBank/DDBJ databases">
        <title>Chromosome-scale genome assembly provides insights into flower coloration mechanisms of Canna indica.</title>
        <authorList>
            <person name="Li C."/>
        </authorList>
    </citation>
    <scope>NUCLEOTIDE SEQUENCE [LARGE SCALE GENOMIC DNA]</scope>
    <source>
        <tissue evidence="5">Flower</tissue>
    </source>
</reference>
<sequence length="568" mass="64589">MWRRILFRLPTRASLSTISHRILASPSPSSSHFSKSFPLSSPFKSFSSSSRTSPILYPDDNDDCIHHDDDFPEAAEPPEKLDDELLRDVDSIVSSLHDFAADSAAAKLRLELCGASASPELVSAVLSRLRNDWAAAFTFFLWAGTQPGYSHSIRQYHAMISILGKMRRFDTAWSLVHEMRSSARGPSLLTPQTILILIRRYCAVHDVGRAINAFYVLKRFGFTPCIEDFHGLLSALCRYKNVEDAEHLLLCNEKTFPFETKSFNIVLNGWCNVLVRVGEAKRFWRDMGKRGIQKDVLSYGSMISCYSKAGNLNDVLKLFNQMKEMGIEADRKVYNAVIYALAKGKCVEEAKRLLKTMEEKGVASNAVTFNSLIRPLCKAQRVDDAKKLFDEMLQRGLSPCVRTYHAFFAAAKNVEDVFDLLSRMKESGCVPAIETYITLIRKLSRWRQHESVFRLWNEMPQSGLSPDRSAYIVLIHGLFLNGRLKEASTYYEEMKEKGFLPEPKTEEMIQAWLSGKEVDDGQSVMVEMQSKKNSLATTLKQKRVSKRDFLEQPGLRKITRERGFSLHD</sequence>
<feature type="repeat" description="PPR" evidence="3">
    <location>
        <begin position="330"/>
        <end position="364"/>
    </location>
</feature>
<feature type="repeat" description="PPR" evidence="3">
    <location>
        <begin position="365"/>
        <end position="399"/>
    </location>
</feature>
<dbReference type="Gene3D" id="1.25.40.10">
    <property type="entry name" value="Tetratricopeptide repeat domain"/>
    <property type="match status" value="3"/>
</dbReference>
<dbReference type="EMBL" id="CP136895">
    <property type="protein sequence ID" value="WOL12522.1"/>
    <property type="molecule type" value="Genomic_DNA"/>
</dbReference>
<evidence type="ECO:0000256" key="3">
    <source>
        <dbReference type="PROSITE-ProRule" id="PRU00708"/>
    </source>
</evidence>
<dbReference type="InterPro" id="IPR011990">
    <property type="entry name" value="TPR-like_helical_dom_sf"/>
</dbReference>
<dbReference type="AlphaFoldDB" id="A0AAQ3KP87"/>
<evidence type="ECO:0000256" key="1">
    <source>
        <dbReference type="ARBA" id="ARBA00007626"/>
    </source>
</evidence>
<evidence type="ECO:0000313" key="5">
    <source>
        <dbReference type="EMBL" id="WOL12522.1"/>
    </source>
</evidence>
<feature type="domain" description="PROP1-like PPR" evidence="4">
    <location>
        <begin position="304"/>
        <end position="412"/>
    </location>
</feature>
<name>A0AAQ3KP87_9LILI</name>
<dbReference type="Pfam" id="PF13041">
    <property type="entry name" value="PPR_2"/>
    <property type="match status" value="1"/>
</dbReference>
<protein>
    <recommendedName>
        <fullName evidence="4">PROP1-like PPR domain-containing protein</fullName>
    </recommendedName>
</protein>
<dbReference type="PANTHER" id="PTHR47939">
    <property type="entry name" value="MEMBRANE-ASSOCIATED SALT-INDUCIBLE PROTEIN-LIKE"/>
    <property type="match status" value="1"/>
</dbReference>
<evidence type="ECO:0000256" key="2">
    <source>
        <dbReference type="ARBA" id="ARBA00022737"/>
    </source>
</evidence>
<dbReference type="Pfam" id="PF01535">
    <property type="entry name" value="PPR"/>
    <property type="match status" value="1"/>
</dbReference>
<proteinExistence type="inferred from homology"/>
<feature type="repeat" description="PPR" evidence="3">
    <location>
        <begin position="259"/>
        <end position="294"/>
    </location>
</feature>
<dbReference type="Pfam" id="PF17177">
    <property type="entry name" value="PPR_long"/>
    <property type="match status" value="1"/>
</dbReference>
<gene>
    <name evidence="5" type="ORF">Cni_G21289</name>
</gene>
<keyword evidence="2" id="KW-0677">Repeat</keyword>
<dbReference type="Proteomes" id="UP001327560">
    <property type="component" value="Chromosome 6"/>
</dbReference>
<feature type="repeat" description="PPR" evidence="3">
    <location>
        <begin position="295"/>
        <end position="329"/>
    </location>
</feature>
<dbReference type="NCBIfam" id="TIGR00756">
    <property type="entry name" value="PPR"/>
    <property type="match status" value="7"/>
</dbReference>
<dbReference type="PANTHER" id="PTHR47939:SF5">
    <property type="entry name" value="PENTACOTRIPEPTIDE-REPEAT REGION OF PRORP DOMAIN-CONTAINING PROTEIN"/>
    <property type="match status" value="1"/>
</dbReference>
<dbReference type="InterPro" id="IPR033443">
    <property type="entry name" value="PROP1-like_PPR_dom"/>
</dbReference>